<dbReference type="PROSITE" id="PS51257">
    <property type="entry name" value="PROKAR_LIPOPROTEIN"/>
    <property type="match status" value="1"/>
</dbReference>
<proteinExistence type="predicted"/>
<sequence length="200" mass="22465">MRTIIKLIFVIVLMVACKDVSNSKGIESVMDEVVGRNDVINEKYDALLQELGTQTPLTEAELLEAFPKHLGGLSGDSSTQPRVTSDNSVVGSFGEHAIRIRMEILDAAGQNAMGAVLPLKMLHLNKVTSEMNNTIRYSKKERNGIMTFGTDRDEDTKADFHSELRFLYNDRFYVTLEGKNMNVEALWDTFDLNALKNFKN</sequence>
<accession>A0ABS3STW7</accession>
<evidence type="ECO:0000313" key="1">
    <source>
        <dbReference type="EMBL" id="MBO3099167.1"/>
    </source>
</evidence>
<protein>
    <recommendedName>
        <fullName evidence="3">DUF4252 domain-containing protein</fullName>
    </recommendedName>
</protein>
<keyword evidence="2" id="KW-1185">Reference proteome</keyword>
<dbReference type="EMBL" id="JAGEVG010000014">
    <property type="protein sequence ID" value="MBO3099167.1"/>
    <property type="molecule type" value="Genomic_DNA"/>
</dbReference>
<comment type="caution">
    <text evidence="1">The sequence shown here is derived from an EMBL/GenBank/DDBJ whole genome shotgun (WGS) entry which is preliminary data.</text>
</comment>
<name>A0ABS3STW7_9FLAO</name>
<dbReference type="RefSeq" id="WP_208234282.1">
    <property type="nucleotide sequence ID" value="NZ_JAGEVG010000014.1"/>
</dbReference>
<dbReference type="Proteomes" id="UP000681315">
    <property type="component" value="Unassembled WGS sequence"/>
</dbReference>
<organism evidence="1 2">
    <name type="scientific">Gelidibacter pelagius</name>
    <dbReference type="NCBI Taxonomy" id="2819985"/>
    <lineage>
        <taxon>Bacteria</taxon>
        <taxon>Pseudomonadati</taxon>
        <taxon>Bacteroidota</taxon>
        <taxon>Flavobacteriia</taxon>
        <taxon>Flavobacteriales</taxon>
        <taxon>Flavobacteriaceae</taxon>
        <taxon>Gelidibacter</taxon>
    </lineage>
</organism>
<reference evidence="1 2" key="1">
    <citation type="submission" date="2021-03" db="EMBL/GenBank/DDBJ databases">
        <title>Gelidibacter sp. nov., isolated from costal sediment.</title>
        <authorList>
            <person name="Lun K.-Y."/>
        </authorList>
    </citation>
    <scope>NUCLEOTIDE SEQUENCE [LARGE SCALE GENOMIC DNA]</scope>
    <source>
        <strain evidence="1 2">DF109</strain>
    </source>
</reference>
<gene>
    <name evidence="1" type="ORF">J4051_12870</name>
</gene>
<evidence type="ECO:0000313" key="2">
    <source>
        <dbReference type="Proteomes" id="UP000681315"/>
    </source>
</evidence>
<evidence type="ECO:0008006" key="3">
    <source>
        <dbReference type="Google" id="ProtNLM"/>
    </source>
</evidence>